<dbReference type="InterPro" id="IPR004864">
    <property type="entry name" value="LEA_2"/>
</dbReference>
<comment type="caution">
    <text evidence="8">The sequence shown here is derived from an EMBL/GenBank/DDBJ whole genome shotgun (WGS) entry which is preliminary data.</text>
</comment>
<dbReference type="Proteomes" id="UP000807342">
    <property type="component" value="Unassembled WGS sequence"/>
</dbReference>
<sequence length="319" mass="35574">MSYRDPYTDPYYTGANHYQNNNAGPGYSQNQYTDNNLEYNPYTRPSHPTYDQSGYGAGVHEEPTYTDEPTYPPQRQATHRSQHNRSGILDQGKENYQPGADFSGVSPRKKTASAMRRYRYDHQGALWTRGGKGRCFGRFCCCTIMTVVFLVLSIALALALWVRPPGIIIGNVTPVSQGGSQIVPQDTGNNFSIAINLSVNITVNNPNYFSVNFKQVKAELFYPINNTPIGGGLSNNVVFPSNTQTEWTFPFDVEYKTANDPGAKVLADLINKCGANKQNLQIDYKITVMCRPWVCVYRDANALELAGAPNTVHYDLSSY</sequence>
<evidence type="ECO:0000256" key="4">
    <source>
        <dbReference type="ARBA" id="ARBA00023136"/>
    </source>
</evidence>
<dbReference type="OrthoDB" id="20273at2759"/>
<gene>
    <name evidence="8" type="ORF">P691DRAFT_806832</name>
</gene>
<reference evidence="8" key="1">
    <citation type="submission" date="2020-11" db="EMBL/GenBank/DDBJ databases">
        <authorList>
            <consortium name="DOE Joint Genome Institute"/>
            <person name="Ahrendt S."/>
            <person name="Riley R."/>
            <person name="Andreopoulos W."/>
            <person name="Labutti K."/>
            <person name="Pangilinan J."/>
            <person name="Ruiz-Duenas F.J."/>
            <person name="Barrasa J.M."/>
            <person name="Sanchez-Garcia M."/>
            <person name="Camarero S."/>
            <person name="Miyauchi S."/>
            <person name="Serrano A."/>
            <person name="Linde D."/>
            <person name="Babiker R."/>
            <person name="Drula E."/>
            <person name="Ayuso-Fernandez I."/>
            <person name="Pacheco R."/>
            <person name="Padilla G."/>
            <person name="Ferreira P."/>
            <person name="Barriuso J."/>
            <person name="Kellner H."/>
            <person name="Castanera R."/>
            <person name="Alfaro M."/>
            <person name="Ramirez L."/>
            <person name="Pisabarro A.G."/>
            <person name="Kuo A."/>
            <person name="Tritt A."/>
            <person name="Lipzen A."/>
            <person name="He G."/>
            <person name="Yan M."/>
            <person name="Ng V."/>
            <person name="Cullen D."/>
            <person name="Martin F."/>
            <person name="Rosso M.-N."/>
            <person name="Henrissat B."/>
            <person name="Hibbett D."/>
            <person name="Martinez A.T."/>
            <person name="Grigoriev I.V."/>
        </authorList>
    </citation>
    <scope>NUCLEOTIDE SEQUENCE</scope>
    <source>
        <strain evidence="8">MF-IS2</strain>
    </source>
</reference>
<dbReference type="GO" id="GO:0098542">
    <property type="term" value="P:defense response to other organism"/>
    <property type="evidence" value="ECO:0007669"/>
    <property type="project" value="InterPro"/>
</dbReference>
<dbReference type="InterPro" id="IPR044839">
    <property type="entry name" value="NDR1-like"/>
</dbReference>
<dbReference type="Gene3D" id="2.60.40.1820">
    <property type="match status" value="1"/>
</dbReference>
<keyword evidence="2 6" id="KW-0812">Transmembrane</keyword>
<accession>A0A9P5XNC5</accession>
<feature type="compositionally biased region" description="Polar residues" evidence="5">
    <location>
        <begin position="16"/>
        <end position="38"/>
    </location>
</feature>
<dbReference type="PANTHER" id="PTHR31234">
    <property type="entry name" value="LATE EMBRYOGENESIS ABUNDANT (LEA) HYDROXYPROLINE-RICH GLYCOPROTEIN FAMILY"/>
    <property type="match status" value="1"/>
</dbReference>
<feature type="domain" description="Late embryogenesis abundant protein LEA-2 subgroup" evidence="7">
    <location>
        <begin position="201"/>
        <end position="288"/>
    </location>
</feature>
<evidence type="ECO:0000256" key="6">
    <source>
        <dbReference type="SAM" id="Phobius"/>
    </source>
</evidence>
<protein>
    <recommendedName>
        <fullName evidence="7">Late embryogenesis abundant protein LEA-2 subgroup domain-containing protein</fullName>
    </recommendedName>
</protein>
<proteinExistence type="predicted"/>
<dbReference type="PANTHER" id="PTHR31234:SF2">
    <property type="entry name" value="OS05G0199100 PROTEIN"/>
    <property type="match status" value="1"/>
</dbReference>
<evidence type="ECO:0000313" key="8">
    <source>
        <dbReference type="EMBL" id="KAF9454667.1"/>
    </source>
</evidence>
<comment type="subcellular location">
    <subcellularLocation>
        <location evidence="1">Membrane</location>
        <topology evidence="1">Single-pass membrane protein</topology>
    </subcellularLocation>
</comment>
<keyword evidence="9" id="KW-1185">Reference proteome</keyword>
<dbReference type="SUPFAM" id="SSF117070">
    <property type="entry name" value="LEA14-like"/>
    <property type="match status" value="1"/>
</dbReference>
<dbReference type="Pfam" id="PF03168">
    <property type="entry name" value="LEA_2"/>
    <property type="match status" value="1"/>
</dbReference>
<dbReference type="EMBL" id="MU151053">
    <property type="protein sequence ID" value="KAF9454667.1"/>
    <property type="molecule type" value="Genomic_DNA"/>
</dbReference>
<evidence type="ECO:0000256" key="5">
    <source>
        <dbReference type="SAM" id="MobiDB-lite"/>
    </source>
</evidence>
<organism evidence="8 9">
    <name type="scientific">Macrolepiota fuliginosa MF-IS2</name>
    <dbReference type="NCBI Taxonomy" id="1400762"/>
    <lineage>
        <taxon>Eukaryota</taxon>
        <taxon>Fungi</taxon>
        <taxon>Dikarya</taxon>
        <taxon>Basidiomycota</taxon>
        <taxon>Agaricomycotina</taxon>
        <taxon>Agaricomycetes</taxon>
        <taxon>Agaricomycetidae</taxon>
        <taxon>Agaricales</taxon>
        <taxon>Agaricineae</taxon>
        <taxon>Agaricaceae</taxon>
        <taxon>Macrolepiota</taxon>
    </lineage>
</organism>
<feature type="transmembrane region" description="Helical" evidence="6">
    <location>
        <begin position="139"/>
        <end position="162"/>
    </location>
</feature>
<evidence type="ECO:0000313" key="9">
    <source>
        <dbReference type="Proteomes" id="UP000807342"/>
    </source>
</evidence>
<dbReference type="GO" id="GO:0016020">
    <property type="term" value="C:membrane"/>
    <property type="evidence" value="ECO:0007669"/>
    <property type="project" value="UniProtKB-SubCell"/>
</dbReference>
<keyword evidence="3 6" id="KW-1133">Transmembrane helix</keyword>
<evidence type="ECO:0000259" key="7">
    <source>
        <dbReference type="Pfam" id="PF03168"/>
    </source>
</evidence>
<dbReference type="AlphaFoldDB" id="A0A9P5XNC5"/>
<evidence type="ECO:0000256" key="1">
    <source>
        <dbReference type="ARBA" id="ARBA00004167"/>
    </source>
</evidence>
<keyword evidence="4 6" id="KW-0472">Membrane</keyword>
<feature type="region of interest" description="Disordered" evidence="5">
    <location>
        <begin position="1"/>
        <end position="108"/>
    </location>
</feature>
<evidence type="ECO:0000256" key="2">
    <source>
        <dbReference type="ARBA" id="ARBA00022692"/>
    </source>
</evidence>
<evidence type="ECO:0000256" key="3">
    <source>
        <dbReference type="ARBA" id="ARBA00022989"/>
    </source>
</evidence>
<name>A0A9P5XNC5_9AGAR</name>